<name>A0A2T2YE97_9BACT</name>
<dbReference type="Gene3D" id="3.30.70.100">
    <property type="match status" value="1"/>
</dbReference>
<dbReference type="PROSITE" id="PS51725">
    <property type="entry name" value="ABM"/>
    <property type="match status" value="1"/>
</dbReference>
<keyword evidence="3" id="KW-1185">Reference proteome</keyword>
<dbReference type="OrthoDB" id="9798157at2"/>
<dbReference type="InterPro" id="IPR011008">
    <property type="entry name" value="Dimeric_a/b-barrel"/>
</dbReference>
<dbReference type="EMBL" id="PYFT01000001">
    <property type="protein sequence ID" value="PSR53836.1"/>
    <property type="molecule type" value="Genomic_DNA"/>
</dbReference>
<keyword evidence="2" id="KW-0503">Monooxygenase</keyword>
<gene>
    <name evidence="2" type="ORF">AHMF7605_10045</name>
</gene>
<organism evidence="2 3">
    <name type="scientific">Adhaeribacter arboris</name>
    <dbReference type="NCBI Taxonomy" id="2072846"/>
    <lineage>
        <taxon>Bacteria</taxon>
        <taxon>Pseudomonadati</taxon>
        <taxon>Bacteroidota</taxon>
        <taxon>Cytophagia</taxon>
        <taxon>Cytophagales</taxon>
        <taxon>Hymenobacteraceae</taxon>
        <taxon>Adhaeribacter</taxon>
    </lineage>
</organism>
<dbReference type="AlphaFoldDB" id="A0A2T2YE97"/>
<dbReference type="Pfam" id="PF03992">
    <property type="entry name" value="ABM"/>
    <property type="match status" value="1"/>
</dbReference>
<dbReference type="Proteomes" id="UP000240357">
    <property type="component" value="Unassembled WGS sequence"/>
</dbReference>
<accession>A0A2T2YE97</accession>
<feature type="domain" description="ABM" evidence="1">
    <location>
        <begin position="8"/>
        <end position="98"/>
    </location>
</feature>
<sequence length="108" mass="12579">MISSKNPSVEIIRYAIPETQHSDFVNAYTAAGKLLQSSPYCLGFELIKGVDEPNNYILTICWTSIEEHLNGFRKSKAFGEFFNLVRPFYNNIQEMKHYEPTNLVWRKE</sequence>
<evidence type="ECO:0000259" key="1">
    <source>
        <dbReference type="PROSITE" id="PS51725"/>
    </source>
</evidence>
<dbReference type="RefSeq" id="WP_106928871.1">
    <property type="nucleotide sequence ID" value="NZ_PYFT01000001.1"/>
</dbReference>
<evidence type="ECO:0000313" key="3">
    <source>
        <dbReference type="Proteomes" id="UP000240357"/>
    </source>
</evidence>
<dbReference type="GO" id="GO:0004497">
    <property type="term" value="F:monooxygenase activity"/>
    <property type="evidence" value="ECO:0007669"/>
    <property type="project" value="UniProtKB-KW"/>
</dbReference>
<comment type="caution">
    <text evidence="2">The sequence shown here is derived from an EMBL/GenBank/DDBJ whole genome shotgun (WGS) entry which is preliminary data.</text>
</comment>
<dbReference type="SUPFAM" id="SSF54909">
    <property type="entry name" value="Dimeric alpha+beta barrel"/>
    <property type="match status" value="1"/>
</dbReference>
<keyword evidence="2" id="KW-0560">Oxidoreductase</keyword>
<proteinExistence type="predicted"/>
<protein>
    <submittedName>
        <fullName evidence="2">Antibiotic biosynthesis monooxygenase</fullName>
    </submittedName>
</protein>
<dbReference type="InterPro" id="IPR007138">
    <property type="entry name" value="ABM_dom"/>
</dbReference>
<evidence type="ECO:0000313" key="2">
    <source>
        <dbReference type="EMBL" id="PSR53836.1"/>
    </source>
</evidence>
<reference evidence="2 3" key="1">
    <citation type="submission" date="2018-03" db="EMBL/GenBank/DDBJ databases">
        <title>Adhaeribacter sp. HMF7605 Genome sequencing and assembly.</title>
        <authorList>
            <person name="Kang H."/>
            <person name="Kang J."/>
            <person name="Cha I."/>
            <person name="Kim H."/>
            <person name="Joh K."/>
        </authorList>
    </citation>
    <scope>NUCLEOTIDE SEQUENCE [LARGE SCALE GENOMIC DNA]</scope>
    <source>
        <strain evidence="2 3">HMF7605</strain>
    </source>
</reference>